<dbReference type="GO" id="GO:0000712">
    <property type="term" value="P:resolution of meiotic recombination intermediates"/>
    <property type="evidence" value="ECO:0007669"/>
    <property type="project" value="TreeGrafter"/>
</dbReference>
<evidence type="ECO:0000313" key="2">
    <source>
        <dbReference type="Proteomes" id="UP000728185"/>
    </source>
</evidence>
<sequence length="204" mass="23039">LLDVPLSSIHHVVTVSDLKSGKVKTGYGIVFASISKIDIDKGFPLQIIRTQCNSCQRKMEACDPPADFDISAPGKPQPNELSKQFVMCNTPECPAAKQRFIISDNQHVQAEFQVFIDLSDHTGTRARCLLAGKVAENLLCATVPQFISLERKEIAKMKWKLCLRRFKVYFWMEQASYNNPNPLLYIMSVEKPSAFEVMTSFKSF</sequence>
<proteinExistence type="predicted"/>
<organism evidence="1 2">
    <name type="scientific">Fasciolopsis buskii</name>
    <dbReference type="NCBI Taxonomy" id="27845"/>
    <lineage>
        <taxon>Eukaryota</taxon>
        <taxon>Metazoa</taxon>
        <taxon>Spiralia</taxon>
        <taxon>Lophotrochozoa</taxon>
        <taxon>Platyhelminthes</taxon>
        <taxon>Trematoda</taxon>
        <taxon>Digenea</taxon>
        <taxon>Plagiorchiida</taxon>
        <taxon>Echinostomata</taxon>
        <taxon>Echinostomatoidea</taxon>
        <taxon>Fasciolidae</taxon>
        <taxon>Fasciolopsis</taxon>
    </lineage>
</organism>
<dbReference type="GO" id="GO:0008310">
    <property type="term" value="F:single-stranded DNA 3'-5' DNA exonuclease activity"/>
    <property type="evidence" value="ECO:0007669"/>
    <property type="project" value="TreeGrafter"/>
</dbReference>
<protein>
    <submittedName>
        <fullName evidence="1">Uncharacterized protein</fullName>
    </submittedName>
</protein>
<dbReference type="AlphaFoldDB" id="A0A8E0S342"/>
<dbReference type="EMBL" id="LUCM01001091">
    <property type="protein sequence ID" value="KAA0199502.1"/>
    <property type="molecule type" value="Genomic_DNA"/>
</dbReference>
<comment type="caution">
    <text evidence="1">The sequence shown here is derived from an EMBL/GenBank/DDBJ whole genome shotgun (WGS) entry which is preliminary data.</text>
</comment>
<dbReference type="PANTHER" id="PTHR21166:SF2">
    <property type="entry name" value="CELL DIVISION CONTROL PROTEIN 24 OB DOMAIN-CONTAINING PROTEIN-RELATED"/>
    <property type="match status" value="1"/>
</dbReference>
<gene>
    <name evidence="1" type="ORF">FBUS_03183</name>
</gene>
<feature type="non-terminal residue" evidence="1">
    <location>
        <position position="204"/>
    </location>
</feature>
<name>A0A8E0S342_9TREM</name>
<dbReference type="OrthoDB" id="9937820at2759"/>
<keyword evidence="2" id="KW-1185">Reference proteome</keyword>
<evidence type="ECO:0000313" key="1">
    <source>
        <dbReference type="EMBL" id="KAA0199502.1"/>
    </source>
</evidence>
<dbReference type="Proteomes" id="UP000728185">
    <property type="component" value="Unassembled WGS sequence"/>
</dbReference>
<reference evidence="1" key="1">
    <citation type="submission" date="2019-05" db="EMBL/GenBank/DDBJ databases">
        <title>Annotation for the trematode Fasciolopsis buski.</title>
        <authorList>
            <person name="Choi Y.-J."/>
        </authorList>
    </citation>
    <scope>NUCLEOTIDE SEQUENCE</scope>
    <source>
        <strain evidence="1">HT</strain>
        <tissue evidence="1">Whole worm</tissue>
    </source>
</reference>
<accession>A0A8E0S342</accession>
<dbReference type="GO" id="GO:0003697">
    <property type="term" value="F:single-stranded DNA binding"/>
    <property type="evidence" value="ECO:0007669"/>
    <property type="project" value="TreeGrafter"/>
</dbReference>
<dbReference type="InterPro" id="IPR052469">
    <property type="entry name" value="MEIOB"/>
</dbReference>
<dbReference type="PANTHER" id="PTHR21166">
    <property type="entry name" value="CELL DIVISION CONTROL PROTEIN 24 OB DOMAIN-CONTAINING PROTEIN-RELATED"/>
    <property type="match status" value="1"/>
</dbReference>